<dbReference type="InterPro" id="IPR000305">
    <property type="entry name" value="GIY-YIG_endonuc"/>
</dbReference>
<reference evidence="2 3" key="2">
    <citation type="journal article" date="2016" name="Genome Announc.">
        <title>Draft Genome Sequence of Oceanobacillus picturae Heshi-B3, Isolated from Fermented Rice Bran in a Traditional Japanese Seafood Dish.</title>
        <authorList>
            <person name="Akuzawa S."/>
            <person name="Nagaoka J."/>
            <person name="Kanekatsu M."/>
            <person name="Kanesaki Y."/>
            <person name="Suzuki T."/>
        </authorList>
    </citation>
    <scope>NUCLEOTIDE SEQUENCE [LARGE SCALE GENOMIC DNA]</scope>
    <source>
        <strain evidence="2 3">Heshi-B3</strain>
    </source>
</reference>
<dbReference type="AlphaFoldDB" id="A0A0U9HBC0"/>
<evidence type="ECO:0000313" key="2">
    <source>
        <dbReference type="EMBL" id="GAQ19129.1"/>
    </source>
</evidence>
<protein>
    <recommendedName>
        <fullName evidence="1">GIY-YIG domain-containing protein</fullName>
    </recommendedName>
</protein>
<dbReference type="PROSITE" id="PS50164">
    <property type="entry name" value="GIY_YIG"/>
    <property type="match status" value="1"/>
</dbReference>
<dbReference type="OrthoDB" id="287318at2"/>
<organism evidence="2 3">
    <name type="scientific">Oceanobacillus picturae</name>
    <dbReference type="NCBI Taxonomy" id="171693"/>
    <lineage>
        <taxon>Bacteria</taxon>
        <taxon>Bacillati</taxon>
        <taxon>Bacillota</taxon>
        <taxon>Bacilli</taxon>
        <taxon>Bacillales</taxon>
        <taxon>Bacillaceae</taxon>
        <taxon>Oceanobacillus</taxon>
    </lineage>
</organism>
<dbReference type="Pfam" id="PF01541">
    <property type="entry name" value="GIY-YIG"/>
    <property type="match status" value="1"/>
</dbReference>
<evidence type="ECO:0000313" key="3">
    <source>
        <dbReference type="Proteomes" id="UP000052946"/>
    </source>
</evidence>
<name>A0A0U9HBC0_9BACI</name>
<reference evidence="3" key="1">
    <citation type="submission" date="2015-07" db="EMBL/GenBank/DDBJ databases">
        <title>Draft Genome Sequence of Oceanobacillus picturae Heshi-B3 that Was Isolated from Fermented Rice Bran with Aging Salted Mackerel, Which Was Named Heshiko as Traditional Fermented Seafood in Japan.</title>
        <authorList>
            <person name="Akuzawa S."/>
            <person name="Nakagawa J."/>
            <person name="Kanekatsu T."/>
            <person name="Kanesaki Y."/>
            <person name="Suzuki T."/>
        </authorList>
    </citation>
    <scope>NUCLEOTIDE SEQUENCE [LARGE SCALE GENOMIC DNA]</scope>
    <source>
        <strain evidence="3">Heshi-B3</strain>
    </source>
</reference>
<sequence>MPVTYFGICRGVFEVSWYPKYWRDDHITERFIYALVDPRLNKNLIYIGHTSDYKRRYYEHTRDSDPSMSIKYIEWLDELSSFSMKPKMVVLEYDELALYEVIQFESAWIRVALKHGYELVNSIRDQERGIDTFEGIEQLSNVRSIPIDYLEDIKKSMNKFFFLPNEFIGGVQGVYASGVDFSILRRIEIEEALEALIEEYLEKGDIRMANILISDYDETREFYSARRQSKLDKELNKIKQKKKLIIESKERLKDK</sequence>
<dbReference type="InterPro" id="IPR035901">
    <property type="entry name" value="GIY-YIG_endonuc_sf"/>
</dbReference>
<gene>
    <name evidence="2" type="ORF">OPHB3_3088</name>
</gene>
<feature type="domain" description="GIY-YIG" evidence="1">
    <location>
        <begin position="28"/>
        <end position="119"/>
    </location>
</feature>
<proteinExistence type="predicted"/>
<evidence type="ECO:0000259" key="1">
    <source>
        <dbReference type="PROSITE" id="PS50164"/>
    </source>
</evidence>
<accession>A0A0U9HBC0</accession>
<comment type="caution">
    <text evidence="2">The sequence shown here is derived from an EMBL/GenBank/DDBJ whole genome shotgun (WGS) entry which is preliminary data.</text>
</comment>
<dbReference type="EMBL" id="BBXV01000040">
    <property type="protein sequence ID" value="GAQ19129.1"/>
    <property type="molecule type" value="Genomic_DNA"/>
</dbReference>
<dbReference type="SUPFAM" id="SSF82771">
    <property type="entry name" value="GIY-YIG endonuclease"/>
    <property type="match status" value="1"/>
</dbReference>
<dbReference type="Proteomes" id="UP000052946">
    <property type="component" value="Unassembled WGS sequence"/>
</dbReference>